<proteinExistence type="predicted"/>
<evidence type="ECO:0000313" key="3">
    <source>
        <dbReference type="EMBL" id="PLN81864.1"/>
    </source>
</evidence>
<feature type="transmembrane region" description="Helical" evidence="2">
    <location>
        <begin position="73"/>
        <end position="93"/>
    </location>
</feature>
<accession>A0A2J5HWP7</accession>
<feature type="region of interest" description="Disordered" evidence="1">
    <location>
        <begin position="1"/>
        <end position="23"/>
    </location>
</feature>
<evidence type="ECO:0000256" key="1">
    <source>
        <dbReference type="SAM" id="MobiDB-lite"/>
    </source>
</evidence>
<keyword evidence="2" id="KW-1133">Transmembrane helix</keyword>
<dbReference type="Proteomes" id="UP000235023">
    <property type="component" value="Unassembled WGS sequence"/>
</dbReference>
<protein>
    <submittedName>
        <fullName evidence="3">Uncharacterized protein</fullName>
    </submittedName>
</protein>
<feature type="transmembrane region" description="Helical" evidence="2">
    <location>
        <begin position="113"/>
        <end position="135"/>
    </location>
</feature>
<keyword evidence="2" id="KW-0472">Membrane</keyword>
<organism evidence="3 4">
    <name type="scientific">Aspergillus taichungensis</name>
    <dbReference type="NCBI Taxonomy" id="482145"/>
    <lineage>
        <taxon>Eukaryota</taxon>
        <taxon>Fungi</taxon>
        <taxon>Dikarya</taxon>
        <taxon>Ascomycota</taxon>
        <taxon>Pezizomycotina</taxon>
        <taxon>Eurotiomycetes</taxon>
        <taxon>Eurotiomycetidae</taxon>
        <taxon>Eurotiales</taxon>
        <taxon>Aspergillaceae</taxon>
        <taxon>Aspergillus</taxon>
        <taxon>Aspergillus subgen. Circumdati</taxon>
    </lineage>
</organism>
<dbReference type="AlphaFoldDB" id="A0A2J5HWP7"/>
<reference evidence="4" key="1">
    <citation type="submission" date="2017-12" db="EMBL/GenBank/DDBJ databases">
        <authorList>
            <consortium name="DOE Joint Genome Institute"/>
            <person name="Mondo S.J."/>
            <person name="Kjaerbolling I."/>
            <person name="Vesth T.C."/>
            <person name="Frisvad J.C."/>
            <person name="Nybo J.L."/>
            <person name="Theobald S."/>
            <person name="Kuo A."/>
            <person name="Bowyer P."/>
            <person name="Matsuda Y."/>
            <person name="Lyhne E.K."/>
            <person name="Kogle M.E."/>
            <person name="Clum A."/>
            <person name="Lipzen A."/>
            <person name="Salamov A."/>
            <person name="Ngan C.Y."/>
            <person name="Daum C."/>
            <person name="Chiniquy J."/>
            <person name="Barry K."/>
            <person name="LaButti K."/>
            <person name="Haridas S."/>
            <person name="Simmons B.A."/>
            <person name="Magnuson J.K."/>
            <person name="Mortensen U.H."/>
            <person name="Larsen T.O."/>
            <person name="Grigoriev I.V."/>
            <person name="Baker S.E."/>
            <person name="Andersen M.R."/>
            <person name="Nordberg H.P."/>
            <person name="Cantor M.N."/>
            <person name="Hua S.X."/>
        </authorList>
    </citation>
    <scope>NUCLEOTIDE SEQUENCE [LARGE SCALE GENOMIC DNA]</scope>
    <source>
        <strain evidence="4">IBT 19404</strain>
    </source>
</reference>
<name>A0A2J5HWP7_9EURO</name>
<feature type="compositionally biased region" description="Polar residues" evidence="1">
    <location>
        <begin position="1"/>
        <end position="19"/>
    </location>
</feature>
<evidence type="ECO:0000313" key="4">
    <source>
        <dbReference type="Proteomes" id="UP000235023"/>
    </source>
</evidence>
<dbReference type="EMBL" id="KZ559532">
    <property type="protein sequence ID" value="PLN81864.1"/>
    <property type="molecule type" value="Genomic_DNA"/>
</dbReference>
<sequence length="689" mass="76317">MEQTMRGSVPSRTPSQTISPLEHHSVDKSLPIKRVKFVHAITDETDGRKSVNGWPSQPQTLTRSTIARIYRSFLDLLGILVSVPFIILAGISLDRNGKDVEESDWKRIQTSMNVAVTAFPILFAAVIGRFTRVIATWQLERGCSLGILEQLFWSSTFVSAIMTQFFMRSFNLLGLGLIILWVLSPLGGQSSLYILHTARDTTTSVSNIRFFNTSLNAPFNSGDIGSMPQINAIYMSSLLAPQSIKGSPMDLWGNVKLPIMSRMNGDTTRDGWKEVKKDSEVVYSSLLGIPFDGTQRGSNSSFHLESSYYDIDCFDVSLHPEPISMTNSTLLDVKIKNTGWSPPVIQKIPDHVFLGNNWSVPCGRAECNVPFTLGLDHYVTDIMHGTLDIFSNVTDNQQTYFDEPPVLLFQSRWWRGAPYQTSVAYCHINQIYVESEVRCVDTQASVPQCAVHAMRDSLTPHPARDLTSFIFPMIMQGFAIYLTQATGMTHPADSSLTERYLNNSASPLLASKDDLPLLLLPKEALSERLTQVVNTYYLSALLPEGMTGNFSAPLNSNRGEIYNKDYAAIPTTATQAAWKPYTYQVNPAWLTIFIVASTIMLFAAIWTAIIAHRTLIPDVLGYVSTMTRDTGDPSFPGGGTTLDGLDRSRLLKNLPVRLGDSKADDASAGYLSFTGTGLAQRASPGRYYE</sequence>
<evidence type="ECO:0000256" key="2">
    <source>
        <dbReference type="SAM" id="Phobius"/>
    </source>
</evidence>
<feature type="transmembrane region" description="Helical" evidence="2">
    <location>
        <begin position="173"/>
        <end position="195"/>
    </location>
</feature>
<feature type="transmembrane region" description="Helical" evidence="2">
    <location>
        <begin position="147"/>
        <end position="167"/>
    </location>
</feature>
<keyword evidence="4" id="KW-1185">Reference proteome</keyword>
<gene>
    <name evidence="3" type="ORF">BDW42DRAFT_88223</name>
</gene>
<dbReference type="OrthoDB" id="3692311at2759"/>
<keyword evidence="2" id="KW-0812">Transmembrane</keyword>
<feature type="transmembrane region" description="Helical" evidence="2">
    <location>
        <begin position="588"/>
        <end position="609"/>
    </location>
</feature>